<feature type="transmembrane region" description="Helical" evidence="2">
    <location>
        <begin position="104"/>
        <end position="128"/>
    </location>
</feature>
<feature type="domain" description="DUF802" evidence="3">
    <location>
        <begin position="376"/>
        <end position="427"/>
    </location>
</feature>
<keyword evidence="5" id="KW-1185">Reference proteome</keyword>
<accession>A0ABS8CDD8</accession>
<feature type="coiled-coil region" evidence="1">
    <location>
        <begin position="680"/>
        <end position="707"/>
    </location>
</feature>
<feature type="transmembrane region" description="Helical" evidence="2">
    <location>
        <begin position="30"/>
        <end position="50"/>
    </location>
</feature>
<protein>
    <submittedName>
        <fullName evidence="4">DUF802 domain-containing protein</fullName>
    </submittedName>
</protein>
<dbReference type="SUPFAM" id="SSF47162">
    <property type="entry name" value="Apolipoprotein"/>
    <property type="match status" value="1"/>
</dbReference>
<proteinExistence type="predicted"/>
<dbReference type="Proteomes" id="UP000776983">
    <property type="component" value="Unassembled WGS sequence"/>
</dbReference>
<evidence type="ECO:0000313" key="4">
    <source>
        <dbReference type="EMBL" id="MCB5364056.1"/>
    </source>
</evidence>
<dbReference type="InterPro" id="IPR008520">
    <property type="entry name" value="DUF802"/>
</dbReference>
<evidence type="ECO:0000313" key="5">
    <source>
        <dbReference type="Proteomes" id="UP000776983"/>
    </source>
</evidence>
<evidence type="ECO:0000256" key="2">
    <source>
        <dbReference type="SAM" id="Phobius"/>
    </source>
</evidence>
<keyword evidence="2" id="KW-0812">Transmembrane</keyword>
<dbReference type="Gene3D" id="1.20.120.20">
    <property type="entry name" value="Apolipoprotein"/>
    <property type="match status" value="1"/>
</dbReference>
<feature type="domain" description="DUF802" evidence="3">
    <location>
        <begin position="430"/>
        <end position="482"/>
    </location>
</feature>
<organism evidence="4 5">
    <name type="scientific">Mesopusillimonas faecipullorum</name>
    <dbReference type="NCBI Taxonomy" id="2755040"/>
    <lineage>
        <taxon>Bacteria</taxon>
        <taxon>Pseudomonadati</taxon>
        <taxon>Pseudomonadota</taxon>
        <taxon>Betaproteobacteria</taxon>
        <taxon>Burkholderiales</taxon>
        <taxon>Alcaligenaceae</taxon>
        <taxon>Mesopusillimonas</taxon>
    </lineage>
</organism>
<reference evidence="4 5" key="1">
    <citation type="submission" date="2020-07" db="EMBL/GenBank/DDBJ databases">
        <title>Pusillimonas sp. nov., isolated from poultry manure in Taiwan.</title>
        <authorList>
            <person name="Lin S.-Y."/>
            <person name="Tang Y.-S."/>
            <person name="Young C.-C."/>
        </authorList>
    </citation>
    <scope>NUCLEOTIDE SEQUENCE [LARGE SCALE GENOMIC DNA]</scope>
    <source>
        <strain evidence="4 5">CC-YST705</strain>
    </source>
</reference>
<name>A0ABS8CDD8_9BURK</name>
<keyword evidence="2" id="KW-1133">Transmembrane helix</keyword>
<sequence>MTRLLSFVCFIAGLAVAAWVASGYLSDNPLGLSMTLLIAAVYMVGVWELWRYHQSTTVLSRALSSLSEPVQALDVWLSSLPMGLRNAVRLRIKGERVALPGPALAPYLAGLLVLLGMLGTFLGMVVTLRGTGLALESATDLQAIRASLAAPVQGLGLAFGTSIAGVATSAMLGLLSSLSRRERLKASQLLDAQAATHLYVHTQAYQREESQKLLQSQTQAMPLLIDRLQLVATTLEQRSEVLAGAVERRTEALATALVERSETLAHTLDQRFQATTLGLDQRNLDLSSALEQGAQALSQQLISAQKTFHDKAQNAYTQLASSVEQSLKSGIEQSARAAEAAIEPVAQSTMQALTEKVSAMCDEVAQALSQHVYEISQQAQRSATTVADTWGNALNEQRHAGKTLADELRTSFEGHVVALEQRSEMLLADVAEQLHAVSNGLSLAWEAALTRQEQTNQQLSSHHQSTLTQAAAVLEQRAVGLLQQMHEVQTEQRGQLLEQDEKRISVWTAALAQMAAGLEQQWRQAAQESASHQQQICSALETAAASVAAQTREQAADTLAQLKLVALSVAEAPKAAAEAVAEVRQKLSESMVRDNAMLEERSRLLETLGTLLDAVNHASSEQSKAVDELVATSADVLRRVGGQFTDQLRAETEKLSGVAEQVVEGATQVASLGSTFAEAVQSFAQSNEALMANLQRIEQALESSLIRSDDQLAYYVAQAREVVDLSMLSQKQIIEELRQLSTTQASGGAAAV</sequence>
<dbReference type="EMBL" id="JACDXW010000004">
    <property type="protein sequence ID" value="MCB5364056.1"/>
    <property type="molecule type" value="Genomic_DNA"/>
</dbReference>
<evidence type="ECO:0000259" key="3">
    <source>
        <dbReference type="Pfam" id="PF05650"/>
    </source>
</evidence>
<evidence type="ECO:0000256" key="1">
    <source>
        <dbReference type="SAM" id="Coils"/>
    </source>
</evidence>
<dbReference type="Pfam" id="PF05650">
    <property type="entry name" value="DUF802"/>
    <property type="match status" value="2"/>
</dbReference>
<keyword evidence="1" id="KW-0175">Coiled coil</keyword>
<gene>
    <name evidence="4" type="ORF">H0484_09890</name>
</gene>
<comment type="caution">
    <text evidence="4">The sequence shown here is derived from an EMBL/GenBank/DDBJ whole genome shotgun (WGS) entry which is preliminary data.</text>
</comment>
<dbReference type="RefSeq" id="WP_226954413.1">
    <property type="nucleotide sequence ID" value="NZ_JACDXW010000004.1"/>
</dbReference>
<keyword evidence="2" id="KW-0472">Membrane</keyword>